<dbReference type="AlphaFoldDB" id="A0AAV8YF01"/>
<sequence length="156" mass="18587">MATNKVIRRMKLGVEVHPQPQFIILEYLEYSFNRNRSKCTIHLLLTMEFGYFFYTYEVCILSNETGNVAPDLATLRRRDMEGRFNFLIHRLLSLPISKERFEHENNVIKDIAKNNNYSVHLIDKLIKKHKFGRTLYNSTTVQFHENNNIIRMVAYN</sequence>
<organism evidence="1 2">
    <name type="scientific">Aromia moschata</name>
    <dbReference type="NCBI Taxonomy" id="1265417"/>
    <lineage>
        <taxon>Eukaryota</taxon>
        <taxon>Metazoa</taxon>
        <taxon>Ecdysozoa</taxon>
        <taxon>Arthropoda</taxon>
        <taxon>Hexapoda</taxon>
        <taxon>Insecta</taxon>
        <taxon>Pterygota</taxon>
        <taxon>Neoptera</taxon>
        <taxon>Endopterygota</taxon>
        <taxon>Coleoptera</taxon>
        <taxon>Polyphaga</taxon>
        <taxon>Cucujiformia</taxon>
        <taxon>Chrysomeloidea</taxon>
        <taxon>Cerambycidae</taxon>
        <taxon>Cerambycinae</taxon>
        <taxon>Callichromatini</taxon>
        <taxon>Aromia</taxon>
    </lineage>
</organism>
<proteinExistence type="predicted"/>
<accession>A0AAV8YF01</accession>
<evidence type="ECO:0000313" key="1">
    <source>
        <dbReference type="EMBL" id="KAJ8949351.1"/>
    </source>
</evidence>
<name>A0AAV8YF01_9CUCU</name>
<gene>
    <name evidence="1" type="ORF">NQ318_012014</name>
</gene>
<protein>
    <submittedName>
        <fullName evidence="1">Uncharacterized protein</fullName>
    </submittedName>
</protein>
<reference evidence="1" key="1">
    <citation type="journal article" date="2023" name="Insect Mol. Biol.">
        <title>Genome sequencing provides insights into the evolution of gene families encoding plant cell wall-degrading enzymes in longhorned beetles.</title>
        <authorList>
            <person name="Shin N.R."/>
            <person name="Okamura Y."/>
            <person name="Kirsch R."/>
            <person name="Pauchet Y."/>
        </authorList>
    </citation>
    <scope>NUCLEOTIDE SEQUENCE</scope>
    <source>
        <strain evidence="1">AMC_N1</strain>
    </source>
</reference>
<dbReference type="EMBL" id="JAPWTK010000119">
    <property type="protein sequence ID" value="KAJ8949351.1"/>
    <property type="molecule type" value="Genomic_DNA"/>
</dbReference>
<comment type="caution">
    <text evidence="1">The sequence shown here is derived from an EMBL/GenBank/DDBJ whole genome shotgun (WGS) entry which is preliminary data.</text>
</comment>
<keyword evidence="2" id="KW-1185">Reference proteome</keyword>
<evidence type="ECO:0000313" key="2">
    <source>
        <dbReference type="Proteomes" id="UP001162162"/>
    </source>
</evidence>
<dbReference type="Proteomes" id="UP001162162">
    <property type="component" value="Unassembled WGS sequence"/>
</dbReference>